<sequence length="68" mass="7466">EAFRIVAKGVVLDFNHEAQILLKVENIGIAVLPDGKTAHIKFAPEIKIDKLIGVPIQTKSGNRGKIYE</sequence>
<organism evidence="1 2">
    <name type="scientific">Papaver nudicaule</name>
    <name type="common">Iceland poppy</name>
    <dbReference type="NCBI Taxonomy" id="74823"/>
    <lineage>
        <taxon>Eukaryota</taxon>
        <taxon>Viridiplantae</taxon>
        <taxon>Streptophyta</taxon>
        <taxon>Embryophyta</taxon>
        <taxon>Tracheophyta</taxon>
        <taxon>Spermatophyta</taxon>
        <taxon>Magnoliopsida</taxon>
        <taxon>Ranunculales</taxon>
        <taxon>Papaveraceae</taxon>
        <taxon>Papaveroideae</taxon>
        <taxon>Papaver</taxon>
    </lineage>
</organism>
<feature type="non-terminal residue" evidence="1">
    <location>
        <position position="68"/>
    </location>
</feature>
<evidence type="ECO:0000313" key="1">
    <source>
        <dbReference type="EMBL" id="MCL7024095.1"/>
    </source>
</evidence>
<name>A0AA41UVF5_PAPNU</name>
<dbReference type="AlphaFoldDB" id="A0AA41UVF5"/>
<comment type="caution">
    <text evidence="1">The sequence shown here is derived from an EMBL/GenBank/DDBJ whole genome shotgun (WGS) entry which is preliminary data.</text>
</comment>
<proteinExistence type="predicted"/>
<gene>
    <name evidence="1" type="ORF">MKW94_013078</name>
</gene>
<accession>A0AA41UVF5</accession>
<reference evidence="1" key="1">
    <citation type="submission" date="2022-03" db="EMBL/GenBank/DDBJ databases">
        <title>A functionally conserved STORR gene fusion in Papaver species that diverged 16.8 million years ago.</title>
        <authorList>
            <person name="Catania T."/>
        </authorList>
    </citation>
    <scope>NUCLEOTIDE SEQUENCE</scope>
    <source>
        <strain evidence="1">S-191538</strain>
    </source>
</reference>
<keyword evidence="2" id="KW-1185">Reference proteome</keyword>
<evidence type="ECO:0000313" key="2">
    <source>
        <dbReference type="Proteomes" id="UP001177140"/>
    </source>
</evidence>
<feature type="non-terminal residue" evidence="1">
    <location>
        <position position="1"/>
    </location>
</feature>
<protein>
    <submittedName>
        <fullName evidence="1">Uncharacterized protein</fullName>
    </submittedName>
</protein>
<dbReference type="Proteomes" id="UP001177140">
    <property type="component" value="Unassembled WGS sequence"/>
</dbReference>
<dbReference type="EMBL" id="JAJJMA010030372">
    <property type="protein sequence ID" value="MCL7024095.1"/>
    <property type="molecule type" value="Genomic_DNA"/>
</dbReference>